<feature type="domain" description="DUF5107" evidence="4">
    <location>
        <begin position="40"/>
        <end position="326"/>
    </location>
</feature>
<evidence type="ECO:0000259" key="4">
    <source>
        <dbReference type="Pfam" id="PF17128"/>
    </source>
</evidence>
<gene>
    <name evidence="5" type="ORF">RJ45_21375</name>
</gene>
<dbReference type="PANTHER" id="PTHR45586">
    <property type="entry name" value="TPR REPEAT-CONTAINING PROTEIN PA4667"/>
    <property type="match status" value="1"/>
</dbReference>
<evidence type="ECO:0000256" key="1">
    <source>
        <dbReference type="ARBA" id="ARBA00022737"/>
    </source>
</evidence>
<dbReference type="InterPro" id="IPR019734">
    <property type="entry name" value="TPR_rpt"/>
</dbReference>
<evidence type="ECO:0000313" key="5">
    <source>
        <dbReference type="EMBL" id="KHT61667.1"/>
    </source>
</evidence>
<organism evidence="5 6">
    <name type="scientific">Photobacterium gaetbulicola</name>
    <dbReference type="NCBI Taxonomy" id="1295392"/>
    <lineage>
        <taxon>Bacteria</taxon>
        <taxon>Pseudomonadati</taxon>
        <taxon>Pseudomonadota</taxon>
        <taxon>Gammaproteobacteria</taxon>
        <taxon>Vibrionales</taxon>
        <taxon>Vibrionaceae</taxon>
        <taxon>Photobacterium</taxon>
    </lineage>
</organism>
<proteinExistence type="predicted"/>
<dbReference type="Pfam" id="PF17128">
    <property type="entry name" value="DUF5107"/>
    <property type="match status" value="1"/>
</dbReference>
<dbReference type="InterPro" id="IPR033396">
    <property type="entry name" value="DUF5107"/>
</dbReference>
<protein>
    <recommendedName>
        <fullName evidence="4">DUF5107 domain-containing protein</fullName>
    </recommendedName>
</protein>
<dbReference type="Proteomes" id="UP000031278">
    <property type="component" value="Unassembled WGS sequence"/>
</dbReference>
<name>A0A0B9GYF4_9GAMM</name>
<dbReference type="SUPFAM" id="SSF48452">
    <property type="entry name" value="TPR-like"/>
    <property type="match status" value="3"/>
</dbReference>
<dbReference type="PANTHER" id="PTHR45586:SF14">
    <property type="entry name" value="TETRATRICOPEPTIDE TPR_2 REPEAT PROTEIN"/>
    <property type="match status" value="1"/>
</dbReference>
<reference evidence="5 6" key="1">
    <citation type="submission" date="2014-12" db="EMBL/GenBank/DDBJ databases">
        <title>Genome sequencing of Photobacterium gaetbulicola AD005a.</title>
        <authorList>
            <person name="Adrian T.G.S."/>
            <person name="Chan K.G."/>
        </authorList>
    </citation>
    <scope>NUCLEOTIDE SEQUENCE [LARGE SCALE GENOMIC DNA]</scope>
    <source>
        <strain evidence="5 6">AD005a</strain>
    </source>
</reference>
<comment type="caution">
    <text evidence="5">The sequence shown here is derived from an EMBL/GenBank/DDBJ whole genome shotgun (WGS) entry which is preliminary data.</text>
</comment>
<dbReference type="AlphaFoldDB" id="A0A0B9GYF4"/>
<evidence type="ECO:0000256" key="2">
    <source>
        <dbReference type="ARBA" id="ARBA00022803"/>
    </source>
</evidence>
<dbReference type="InterPro" id="IPR011990">
    <property type="entry name" value="TPR-like_helical_dom_sf"/>
</dbReference>
<dbReference type="EMBL" id="JWLZ01000197">
    <property type="protein sequence ID" value="KHT61667.1"/>
    <property type="molecule type" value="Genomic_DNA"/>
</dbReference>
<feature type="region of interest" description="Disordered" evidence="3">
    <location>
        <begin position="438"/>
        <end position="457"/>
    </location>
</feature>
<accession>A0A0B9GYF4</accession>
<sequence length="1097" mass="124007">MNDIVKAWTEIVTLPTYKTGAVDTNPLFLENRVYQGSSGNVYPYGVIDSISDIKVDQDYQAVFIENEFIKVMLLPELGGRIHRAYDKTRQRDFVYYNEVVKPALVGLLGPWISGGIEFNWPQHHRPTTYMPTDFTIEQHDDGSVTVWMGEVEHMYGLQVMAGFKLYPNKALIEITGKIYNGNETPRQFLWWSNPAVKGGDDHQSIFPPDVTAVYDHGKRDVSKFPIATGEYYKVDYSPGTDISRYKNLPVPTSYMADKSDYDFVGAYSHDEQGGLLHIANHHISPGKKQWSWGNCDFGLAWDRNLTDENGPYIELMTGVYTDNQPDFTWLDSHEEKTFVQNFLPYSDLGQIQNANTDLALKLERDGCKLVWGIYAISDLDSYHVTIENAAGILHQEVISLAPTASILNTLDYADESRVTMTVSSADGFRILSYEEHLATGEPTPDPADEPTKPSDTPSVEELYFIGQHLEQYHHATRNPVDYYQEGLRRDPLNYNCNLAMATLAYDGADFEAAIRYADNALARAHKLNKNPICGKASYIRGCAYEKVGDLTKAYSNLFKSTWSGNCKDSGFAAAARVAYKQGNLLEALDNVNRSLQLNGVNYQAATLKALLLAKLQRTEEALCFIEEHLKVQPLGYGLHFQRYRITQQSDDLQRFKSVMNQRDVNAIHLANFYLSVGDKEAARTLFEICQTAGAMAAYYKAFLSEEKSVDPQQLIRQFDENVLFPNTLTEVMVLQAFPDDYFANYLLGCFNYAKKNYDLAIKHWQKSLTLNAEFAPVYRNLSVYYFNKQKDSAQALELMERAFKLVSNDARVLFELDFLRKASGVNPRSRLSLLQEQKELVLIRDDLTAELLNLMNICGEIEAADSLLSKRIYHPWEGGEGRITGQYIINKIRFALRAMDNEDYCSAVESLEQALDYPLNLGEGRLVGQTDNDVHYLLAECYQRAGNQDLAEHHLSKAIAGQQEIGQSKYYNDQPADYLFYQALAHHKQGNSVLAGEIFQQMVDWAESNSNVDVEPDFFAVSLPDLVVFDNDLVAGNKAHCQFVKVMGLLGKAVLKPQSVNEYDKEMEKMTVLAPDHSKAQLIETFSQSLINESALS</sequence>
<keyword evidence="2" id="KW-0802">TPR repeat</keyword>
<evidence type="ECO:0000313" key="6">
    <source>
        <dbReference type="Proteomes" id="UP000031278"/>
    </source>
</evidence>
<dbReference type="Gene3D" id="1.25.40.10">
    <property type="entry name" value="Tetratricopeptide repeat domain"/>
    <property type="match status" value="4"/>
</dbReference>
<evidence type="ECO:0000256" key="3">
    <source>
        <dbReference type="SAM" id="MobiDB-lite"/>
    </source>
</evidence>
<dbReference type="InterPro" id="IPR051012">
    <property type="entry name" value="CellSynth/LPSAsmb/PSIAsmb"/>
</dbReference>
<dbReference type="SMART" id="SM00028">
    <property type="entry name" value="TPR"/>
    <property type="match status" value="7"/>
</dbReference>
<dbReference type="RefSeq" id="WP_039467204.1">
    <property type="nucleotide sequence ID" value="NZ_JWLZ01000197.1"/>
</dbReference>
<dbReference type="Pfam" id="PF13432">
    <property type="entry name" value="TPR_16"/>
    <property type="match status" value="2"/>
</dbReference>
<keyword evidence="1" id="KW-0677">Repeat</keyword>